<dbReference type="STRING" id="451379.A0A0N5AYV1"/>
<keyword evidence="1" id="KW-1185">Reference proteome</keyword>
<accession>A0A0N5AYV1</accession>
<dbReference type="InterPro" id="IPR027408">
    <property type="entry name" value="PNPase/RNase_PH_dom_sf"/>
</dbReference>
<protein>
    <submittedName>
        <fullName evidence="2">RNASEK-C17orf49 readthrough (Non-protein coding)</fullName>
    </submittedName>
</protein>
<sequence length="227" mass="24321">MCLKGTVVIAANKRHEICALHQSGNIILQEKVLMRCINRTMERVVDITEVIASVILDDNLKRSQNQSIPGFSELISLDVLTSNECNPNELIVPALSTGAALTSSVDESAVLSNDVVHVGEQGSSAWFDNAFADTSSAKGDSNDDNVEIMEQVNDIVKTHNLGLVSSAVEQAAQEEMNEVDSLLDSIEEVLNVPIAADAAFSKKSKTAQLSSSSATPIQLSLALKKKK</sequence>
<reference evidence="2" key="1">
    <citation type="submission" date="2017-02" db="UniProtKB">
        <authorList>
            <consortium name="WormBaseParasite"/>
        </authorList>
    </citation>
    <scope>IDENTIFICATION</scope>
</reference>
<evidence type="ECO:0000313" key="2">
    <source>
        <dbReference type="WBParaSite" id="SMUV_0001015301-mRNA-1"/>
    </source>
</evidence>
<dbReference type="Proteomes" id="UP000046393">
    <property type="component" value="Unplaced"/>
</dbReference>
<evidence type="ECO:0000313" key="1">
    <source>
        <dbReference type="Proteomes" id="UP000046393"/>
    </source>
</evidence>
<name>A0A0N5AYV1_9BILA</name>
<dbReference type="InterPro" id="IPR036345">
    <property type="entry name" value="ExoRNase_PH_dom2_sf"/>
</dbReference>
<dbReference type="SUPFAM" id="SSF55666">
    <property type="entry name" value="Ribonuclease PH domain 2-like"/>
    <property type="match status" value="1"/>
</dbReference>
<dbReference type="WBParaSite" id="SMUV_0001015301-mRNA-1">
    <property type="protein sequence ID" value="SMUV_0001015301-mRNA-1"/>
    <property type="gene ID" value="SMUV_0001015301"/>
</dbReference>
<proteinExistence type="predicted"/>
<organism evidence="1 2">
    <name type="scientific">Syphacia muris</name>
    <dbReference type="NCBI Taxonomy" id="451379"/>
    <lineage>
        <taxon>Eukaryota</taxon>
        <taxon>Metazoa</taxon>
        <taxon>Ecdysozoa</taxon>
        <taxon>Nematoda</taxon>
        <taxon>Chromadorea</taxon>
        <taxon>Rhabditida</taxon>
        <taxon>Spirurina</taxon>
        <taxon>Oxyuridomorpha</taxon>
        <taxon>Oxyuroidea</taxon>
        <taxon>Oxyuridae</taxon>
        <taxon>Syphacia</taxon>
    </lineage>
</organism>
<dbReference type="Gene3D" id="3.30.230.70">
    <property type="entry name" value="GHMP Kinase, N-terminal domain"/>
    <property type="match status" value="1"/>
</dbReference>
<dbReference type="AlphaFoldDB" id="A0A0N5AYV1"/>